<dbReference type="PANTHER" id="PTHR47506:SF6">
    <property type="entry name" value="HTH-TYPE TRANSCRIPTIONAL REPRESSOR NEMR"/>
    <property type="match status" value="1"/>
</dbReference>
<dbReference type="RefSeq" id="WP_205277943.1">
    <property type="nucleotide sequence ID" value="NZ_JAFFPU010000004.1"/>
</dbReference>
<dbReference type="InterPro" id="IPR009057">
    <property type="entry name" value="Homeodomain-like_sf"/>
</dbReference>
<evidence type="ECO:0000256" key="3">
    <source>
        <dbReference type="ARBA" id="ARBA00023163"/>
    </source>
</evidence>
<keyword evidence="2 4" id="KW-0238">DNA-binding</keyword>
<name>A0ABS2U5T7_9LEPT</name>
<dbReference type="SUPFAM" id="SSF46689">
    <property type="entry name" value="Homeodomain-like"/>
    <property type="match status" value="1"/>
</dbReference>
<dbReference type="InterPro" id="IPR001647">
    <property type="entry name" value="HTH_TetR"/>
</dbReference>
<dbReference type="PROSITE" id="PS50977">
    <property type="entry name" value="HTH_TETR_2"/>
    <property type="match status" value="1"/>
</dbReference>
<protein>
    <submittedName>
        <fullName evidence="6">TetR/AcrR family transcriptional regulator</fullName>
    </submittedName>
</protein>
<dbReference type="InterPro" id="IPR036271">
    <property type="entry name" value="Tet_transcr_reg_TetR-rel_C_sf"/>
</dbReference>
<gene>
    <name evidence="6" type="ORF">JWG45_01110</name>
</gene>
<feature type="DNA-binding region" description="H-T-H motif" evidence="4">
    <location>
        <begin position="34"/>
        <end position="53"/>
    </location>
</feature>
<accession>A0ABS2U5T7</accession>
<evidence type="ECO:0000256" key="4">
    <source>
        <dbReference type="PROSITE-ProRule" id="PRU00335"/>
    </source>
</evidence>
<evidence type="ECO:0000256" key="2">
    <source>
        <dbReference type="ARBA" id="ARBA00023125"/>
    </source>
</evidence>
<keyword evidence="7" id="KW-1185">Reference proteome</keyword>
<reference evidence="6 7" key="1">
    <citation type="submission" date="2021-02" db="EMBL/GenBank/DDBJ databases">
        <title>Leptospira ainlahdjerensis sp. nov., Leptospira ainazelensis sp. nov., Leptospira abararensis sp. nov. and Leptospira chreensis sp. nov., four new species isolated from water sources in Algeria.</title>
        <authorList>
            <person name="Amara Korba A."/>
            <person name="Kainiu M."/>
            <person name="Vincent A.T."/>
            <person name="Mariet J.-F."/>
            <person name="Veyrier F.J."/>
            <person name="Goarant C."/>
            <person name="Picardeau M."/>
        </authorList>
    </citation>
    <scope>NUCLEOTIDE SEQUENCE [LARGE SCALE GENOMIC DNA]</scope>
    <source>
        <strain evidence="6 7">201903070</strain>
    </source>
</reference>
<dbReference type="PANTHER" id="PTHR47506">
    <property type="entry name" value="TRANSCRIPTIONAL REGULATORY PROTEIN"/>
    <property type="match status" value="1"/>
</dbReference>
<dbReference type="Proteomes" id="UP000724686">
    <property type="component" value="Unassembled WGS sequence"/>
</dbReference>
<feature type="domain" description="HTH tetR-type" evidence="5">
    <location>
        <begin position="11"/>
        <end position="71"/>
    </location>
</feature>
<evidence type="ECO:0000259" key="5">
    <source>
        <dbReference type="PROSITE" id="PS50977"/>
    </source>
</evidence>
<dbReference type="Pfam" id="PF00440">
    <property type="entry name" value="TetR_N"/>
    <property type="match status" value="1"/>
</dbReference>
<evidence type="ECO:0000313" key="6">
    <source>
        <dbReference type="EMBL" id="MBM9575741.1"/>
    </source>
</evidence>
<keyword evidence="1" id="KW-0805">Transcription regulation</keyword>
<dbReference type="Gene3D" id="1.10.357.10">
    <property type="entry name" value="Tetracycline Repressor, domain 2"/>
    <property type="match status" value="1"/>
</dbReference>
<comment type="caution">
    <text evidence="6">The sequence shown here is derived from an EMBL/GenBank/DDBJ whole genome shotgun (WGS) entry which is preliminary data.</text>
</comment>
<evidence type="ECO:0000256" key="1">
    <source>
        <dbReference type="ARBA" id="ARBA00023015"/>
    </source>
</evidence>
<proteinExistence type="predicted"/>
<dbReference type="SUPFAM" id="SSF48498">
    <property type="entry name" value="Tetracyclin repressor-like, C-terminal domain"/>
    <property type="match status" value="1"/>
</dbReference>
<organism evidence="6 7">
    <name type="scientific">Leptospira ainlahdjerensis</name>
    <dbReference type="NCBI Taxonomy" id="2810033"/>
    <lineage>
        <taxon>Bacteria</taxon>
        <taxon>Pseudomonadati</taxon>
        <taxon>Spirochaetota</taxon>
        <taxon>Spirochaetia</taxon>
        <taxon>Leptospirales</taxon>
        <taxon>Leptospiraceae</taxon>
        <taxon>Leptospira</taxon>
    </lineage>
</organism>
<keyword evidence="3" id="KW-0804">Transcription</keyword>
<evidence type="ECO:0000313" key="7">
    <source>
        <dbReference type="Proteomes" id="UP000724686"/>
    </source>
</evidence>
<dbReference type="EMBL" id="JAFFPU010000004">
    <property type="protein sequence ID" value="MBM9575741.1"/>
    <property type="molecule type" value="Genomic_DNA"/>
</dbReference>
<sequence>MANSGNTTRGKITKEKLLSDFRHLVTIHGIMNTSLDRLSEYSQTAKSSILWHFGSKEGLVIELVDSLFFEVEESVREGLANGADPFSCLFDKFTEFFLETPEANGVFFTLILNEPADSKVRKRVFDMYRSFRKKLSDHLNLGKPNSKPSILKASLLIALFDGLYLQWHLDPLEVPLKETLFLAQEMLAKFYGIKRSKEIKPTKPKKK</sequence>